<name>A0ABT4WCP0_9FLAO</name>
<dbReference type="EMBL" id="JAMZNK010000016">
    <property type="protein sequence ID" value="MDA6070242.1"/>
    <property type="molecule type" value="Genomic_DNA"/>
</dbReference>
<reference evidence="1 2" key="1">
    <citation type="journal article" date="2023" name="Chemosphere">
        <title>Whole genome analysis of Flavobacterium aziz-sancarii sp. nov., isolated from Ardley Island (Antarctica), revealed a rich resistome and bioremediation potential.</title>
        <authorList>
            <person name="Otur C."/>
            <person name="Okay S."/>
            <person name="Kurt-Kizildogan A."/>
        </authorList>
    </citation>
    <scope>NUCLEOTIDE SEQUENCE [LARGE SCALE GENOMIC DNA]</scope>
    <source>
        <strain evidence="1 2">AC</strain>
    </source>
</reference>
<protein>
    <submittedName>
        <fullName evidence="1">STAS/SEC14 domain-containing protein</fullName>
    </submittedName>
</protein>
<organism evidence="1 2">
    <name type="scientific">Flavobacterium azizsancarii</name>
    <dbReference type="NCBI Taxonomy" id="2961580"/>
    <lineage>
        <taxon>Bacteria</taxon>
        <taxon>Pseudomonadati</taxon>
        <taxon>Bacteroidota</taxon>
        <taxon>Flavobacteriia</taxon>
        <taxon>Flavobacteriales</taxon>
        <taxon>Flavobacteriaceae</taxon>
        <taxon>Flavobacterium</taxon>
    </lineage>
</organism>
<comment type="caution">
    <text evidence="1">The sequence shown here is derived from an EMBL/GenBank/DDBJ whole genome shotgun (WGS) entry which is preliminary data.</text>
</comment>
<dbReference type="Proteomes" id="UP001212170">
    <property type="component" value="Unassembled WGS sequence"/>
</dbReference>
<dbReference type="Pfam" id="PF11964">
    <property type="entry name" value="SpoIIAA-like"/>
    <property type="match status" value="1"/>
</dbReference>
<gene>
    <name evidence="1" type="ORF">NJT12_11495</name>
</gene>
<evidence type="ECO:0000313" key="2">
    <source>
        <dbReference type="Proteomes" id="UP001212170"/>
    </source>
</evidence>
<dbReference type="RefSeq" id="WP_271336055.1">
    <property type="nucleotide sequence ID" value="NZ_JAMZNK010000016.1"/>
</dbReference>
<sequence length="122" mass="13746">MIHKIETANNLIAFRALGQVTTADFKRVVLSEIEGLSKQSNEINFLFALDTDNQNFTESSWLNDAVLGLKQFQNWNRVAIVSDSEEMNFSDGFTFNTTGEFRGFKKLAFNKALKWVGGSSNL</sequence>
<accession>A0ABT4WCP0</accession>
<dbReference type="SUPFAM" id="SSF52091">
    <property type="entry name" value="SpoIIaa-like"/>
    <property type="match status" value="1"/>
</dbReference>
<dbReference type="InterPro" id="IPR036513">
    <property type="entry name" value="STAS_dom_sf"/>
</dbReference>
<dbReference type="Gene3D" id="3.40.50.10600">
    <property type="entry name" value="SpoIIaa-like domains"/>
    <property type="match status" value="1"/>
</dbReference>
<keyword evidence="2" id="KW-1185">Reference proteome</keyword>
<evidence type="ECO:0000313" key="1">
    <source>
        <dbReference type="EMBL" id="MDA6070242.1"/>
    </source>
</evidence>
<proteinExistence type="predicted"/>
<dbReference type="InterPro" id="IPR038396">
    <property type="entry name" value="SpoIIAA-like_sf"/>
</dbReference>
<dbReference type="InterPro" id="IPR021866">
    <property type="entry name" value="SpoIIAA-like"/>
</dbReference>